<dbReference type="SUPFAM" id="SSF56784">
    <property type="entry name" value="HAD-like"/>
    <property type="match status" value="1"/>
</dbReference>
<dbReference type="NCBIfam" id="TIGR01494">
    <property type="entry name" value="ATPase_P-type"/>
    <property type="match status" value="2"/>
</dbReference>
<comment type="subcellular location">
    <subcellularLocation>
        <location evidence="18">Membrane</location>
        <topology evidence="18">Multi-pass membrane protein</topology>
    </subcellularLocation>
    <subcellularLocation>
        <location evidence="1">Vacuole membrane</location>
        <topology evidence="1">Multi-pass membrane protein</topology>
    </subcellularLocation>
</comment>
<dbReference type="PANTHER" id="PTHR24093">
    <property type="entry name" value="CATION TRANSPORTING ATPASE"/>
    <property type="match status" value="1"/>
</dbReference>
<feature type="compositionally biased region" description="Low complexity" evidence="19">
    <location>
        <begin position="66"/>
        <end position="77"/>
    </location>
</feature>
<evidence type="ECO:0000256" key="10">
    <source>
        <dbReference type="ARBA" id="ARBA00022842"/>
    </source>
</evidence>
<keyword evidence="8 18" id="KW-0106">Calcium</keyword>
<keyword evidence="4 18" id="KW-0109">Calcium transport</keyword>
<feature type="compositionally biased region" description="Low complexity" evidence="19">
    <location>
        <begin position="1419"/>
        <end position="1432"/>
    </location>
</feature>
<comment type="function">
    <text evidence="18">Catalyzes the hydrolysis of ATP coupled with the transport of calcium.</text>
</comment>
<evidence type="ECO:0000259" key="20">
    <source>
        <dbReference type="SMART" id="SM00831"/>
    </source>
</evidence>
<dbReference type="SFLD" id="SFLDS00003">
    <property type="entry name" value="Haloacid_Dehalogenase"/>
    <property type="match status" value="1"/>
</dbReference>
<gene>
    <name evidence="21" type="ORF">KXV57_008673</name>
</gene>
<feature type="region of interest" description="Disordered" evidence="19">
    <location>
        <begin position="241"/>
        <end position="274"/>
    </location>
</feature>
<feature type="region of interest" description="Disordered" evidence="19">
    <location>
        <begin position="1338"/>
        <end position="1432"/>
    </location>
</feature>
<dbReference type="SUPFAM" id="SSF81653">
    <property type="entry name" value="Calcium ATPase, transduction domain A"/>
    <property type="match status" value="1"/>
</dbReference>
<dbReference type="GO" id="GO:0005774">
    <property type="term" value="C:vacuolar membrane"/>
    <property type="evidence" value="ECO:0007669"/>
    <property type="project" value="UniProtKB-SubCell"/>
</dbReference>
<proteinExistence type="inferred from homology"/>
<dbReference type="SFLD" id="SFLDG00002">
    <property type="entry name" value="C1.7:_P-type_atpase_like"/>
    <property type="match status" value="1"/>
</dbReference>
<dbReference type="Pfam" id="PF00122">
    <property type="entry name" value="E1-E2_ATPase"/>
    <property type="match status" value="1"/>
</dbReference>
<evidence type="ECO:0000256" key="17">
    <source>
        <dbReference type="ARBA" id="ARBA00059328"/>
    </source>
</evidence>
<keyword evidence="6" id="KW-0479">Metal-binding</keyword>
<dbReference type="FunFam" id="2.70.150.10:FF:000028">
    <property type="entry name" value="Calcium-transporting ATPase"/>
    <property type="match status" value="1"/>
</dbReference>
<feature type="domain" description="Cation-transporting P-type ATPase N-terminal" evidence="20">
    <location>
        <begin position="202"/>
        <end position="325"/>
    </location>
</feature>
<dbReference type="PRINTS" id="PR00119">
    <property type="entry name" value="CATATPASE"/>
</dbReference>
<dbReference type="InterPro" id="IPR023298">
    <property type="entry name" value="ATPase_P-typ_TM_dom_sf"/>
</dbReference>
<dbReference type="GO" id="GO:0016887">
    <property type="term" value="F:ATP hydrolysis activity"/>
    <property type="evidence" value="ECO:0007669"/>
    <property type="project" value="InterPro"/>
</dbReference>
<evidence type="ECO:0000256" key="16">
    <source>
        <dbReference type="ARBA" id="ARBA00048694"/>
    </source>
</evidence>
<dbReference type="InterPro" id="IPR006068">
    <property type="entry name" value="ATPase_P-typ_cation-transptr_C"/>
</dbReference>
<sequence length="1432" mass="155028">MSSNPNQDAKTPLRRERAPTITIDTSAVTSTPDPSQPTLQVSTEPADASDTSALLYNGSPSPTDLRSSASIRSSASSEGRDHESRPTSPHNVSSPTSKLAESMSNSNFLSVPGTRSRGNSLESEDSSQSTSTYGGETYVGSPSQGARPEHGNKNGTNGKILSDEEALKPDPGREAEFQVEDNKFAFSPGQLNKLLNPKSLGAFHALGGLQGLERGLRTNLRSGLSVDETTLEGTVSFEEVASSGAQNTLPKSDSDPPNQGSPARSNTAPARRHDDAFSDRKRIYGLNKLPEKKPKSILELAWIAYNDKVLILLTIAAVISLALGIYQSVTATDGEARVQWVEGVAIIVAIVIVVVVGAANDWQKERQFVKLNKKKEDRQVKVIRSGKTVEISIHDVLVGDVMHLEPGDLVPVDGVFITGHNVKCDESSATGESDVLRKTPGSDVYQAIERHENLKKLDPFIVSGAKVSEGVGTFLVTAVGVNSTYGKTLMSLQDEGQTTPLQSKLNVLAEYIAKLGLAAGLLLFIVLFIKFLAQLKDMYGADAKGQAFLQIFIVAVTIIVVAVPEGLPLAVTLALAFATTRMLKDNNLVRLLRACETMGNATTICSDKTGTLTENKMTAVAATLGTSTKFGEKSAGASSGQANGVHDATNSSGSMSPSEFASSLASPVKALLLDSIVINSTAFEGEQDGTMTFIGSKTETALLSFARTYLGMGSISEARSNAEIAQMVPFDSGRKCMAVVIRLENGKYRMLVKGASEILLSKSTRIIRDPTKEVSDTSLSEKDRSALENIITHYATQSLRTIGLVYRDFDQWPPRGAPTSEEDRSLAQFDPLFKDMVLFGIFGIQDPLRPGVTESVRQCQKAGVFVRMVTGDNIMTAKAIAQECGIFTPGGIAIEGPKFRQLSNRQMRQIIPRLQVLARSSPDDKKILVTQLRKLGETVAVTGDGTNDAQALKTADVGFSMGITGTEVAKEASDIILMDDNFASIVKAMAWGRTVNDAVKKFLQFQITVNITAVLLTFISAVASGDEESVLTAVQLLWVNLIMDTFAALALATDPPTPHILDRRPEPRSAPLINLTMWKMIIGQSIFQLVVTLVLNFAGKSIFKLSSEDDMERLKTTVFNTFVWMQIFNQWNSRRIDNSLNIFEGIFRNRWFIGIQFIIVGGQVLIIFVGGQAFSIKPLVGYQWGVSLILGVISLPVGVIIRLIPDEFVSRLIPRFWTRKKGPELVVSDEDRRFEWNPALEEIRDQLTFLHTVRGGRLRNLKHKLQHPQELLPRSRSGSRSREDSIPSTPVGENGGTSPQPATPESRSRKRTRSRSNSAFGPAAAMAGVVAGSIAGWSPIERTPGENDSVGFNSNSPHGGLDNQEGIEIHPGTAADERLVGDYLSTSKTPPSQNPDLIPYFEHAPPARAPSSRSRRSTSGRSRSSRSQSRQS</sequence>
<dbReference type="EMBL" id="JAIBSC010000008">
    <property type="protein sequence ID" value="KAH1910255.1"/>
    <property type="molecule type" value="Genomic_DNA"/>
</dbReference>
<dbReference type="GO" id="GO:0005388">
    <property type="term" value="F:P-type calcium transporter activity"/>
    <property type="evidence" value="ECO:0007669"/>
    <property type="project" value="UniProtKB-EC"/>
</dbReference>
<dbReference type="InterPro" id="IPR023299">
    <property type="entry name" value="ATPase_P-typ_cyto_dom_N"/>
</dbReference>
<dbReference type="InterPro" id="IPR008250">
    <property type="entry name" value="ATPase_P-typ_transduc_dom_A_sf"/>
</dbReference>
<feature type="compositionally biased region" description="Polar residues" evidence="19">
    <location>
        <begin position="243"/>
        <end position="268"/>
    </location>
</feature>
<feature type="region of interest" description="Disordered" evidence="19">
    <location>
        <begin position="1"/>
        <end position="174"/>
    </location>
</feature>
<dbReference type="OMA" id="ISIPWGA"/>
<comment type="catalytic activity">
    <reaction evidence="16 18">
        <text>Ca(2+)(in) + ATP + H2O = Ca(2+)(out) + ADP + phosphate + H(+)</text>
        <dbReference type="Rhea" id="RHEA:18105"/>
        <dbReference type="ChEBI" id="CHEBI:15377"/>
        <dbReference type="ChEBI" id="CHEBI:15378"/>
        <dbReference type="ChEBI" id="CHEBI:29108"/>
        <dbReference type="ChEBI" id="CHEBI:30616"/>
        <dbReference type="ChEBI" id="CHEBI:43474"/>
        <dbReference type="ChEBI" id="CHEBI:456216"/>
        <dbReference type="EC" id="7.2.2.10"/>
    </reaction>
</comment>
<feature type="transmembrane region" description="Helical" evidence="18">
    <location>
        <begin position="1151"/>
        <end position="1170"/>
    </location>
</feature>
<evidence type="ECO:0000256" key="12">
    <source>
        <dbReference type="ARBA" id="ARBA00022989"/>
    </source>
</evidence>
<evidence type="ECO:0000256" key="15">
    <source>
        <dbReference type="ARBA" id="ARBA00038148"/>
    </source>
</evidence>
<dbReference type="Gene3D" id="3.40.1110.10">
    <property type="entry name" value="Calcium-transporting ATPase, cytoplasmic domain N"/>
    <property type="match status" value="1"/>
</dbReference>
<dbReference type="FunFam" id="1.20.1110.10:FF:000039">
    <property type="entry name" value="Calcium-transporting ATPase"/>
    <property type="match status" value="1"/>
</dbReference>
<dbReference type="EC" id="7.2.2.10" evidence="18"/>
<dbReference type="GO" id="GO:0005524">
    <property type="term" value="F:ATP binding"/>
    <property type="evidence" value="ECO:0007669"/>
    <property type="project" value="UniProtKB-KW"/>
</dbReference>
<feature type="compositionally biased region" description="Polar residues" evidence="19">
    <location>
        <begin position="636"/>
        <end position="656"/>
    </location>
</feature>
<dbReference type="Gene3D" id="2.70.150.10">
    <property type="entry name" value="Calcium-transporting ATPase, cytoplasmic transduction domain A"/>
    <property type="match status" value="1"/>
</dbReference>
<comment type="similarity">
    <text evidence="15 18">Belongs to the cation transport ATPase (P-type) (TC 3.A.3) family.</text>
</comment>
<feature type="transmembrane region" description="Helical" evidence="18">
    <location>
        <begin position="1072"/>
        <end position="1094"/>
    </location>
</feature>
<evidence type="ECO:0000256" key="2">
    <source>
        <dbReference type="ARBA" id="ARBA00022448"/>
    </source>
</evidence>
<keyword evidence="5 18" id="KW-0812">Transmembrane</keyword>
<organism evidence="21 22">
    <name type="scientific">Aspergillus fumigatus</name>
    <name type="common">Neosartorya fumigata</name>
    <dbReference type="NCBI Taxonomy" id="746128"/>
    <lineage>
        <taxon>Eukaryota</taxon>
        <taxon>Fungi</taxon>
        <taxon>Dikarya</taxon>
        <taxon>Ascomycota</taxon>
        <taxon>Pezizomycotina</taxon>
        <taxon>Eurotiomycetes</taxon>
        <taxon>Eurotiomycetidae</taxon>
        <taxon>Eurotiales</taxon>
        <taxon>Aspergillaceae</taxon>
        <taxon>Aspergillus</taxon>
        <taxon>Aspergillus subgen. Fumigati</taxon>
    </lineage>
</organism>
<keyword evidence="9 18" id="KW-0067">ATP-binding</keyword>
<dbReference type="CDD" id="cd02081">
    <property type="entry name" value="P-type_ATPase_Ca_PMCA-like"/>
    <property type="match status" value="1"/>
</dbReference>
<dbReference type="InterPro" id="IPR036412">
    <property type="entry name" value="HAD-like_sf"/>
</dbReference>
<evidence type="ECO:0000256" key="7">
    <source>
        <dbReference type="ARBA" id="ARBA00022741"/>
    </source>
</evidence>
<keyword evidence="7 18" id="KW-0547">Nucleotide-binding</keyword>
<feature type="transmembrane region" description="Helical" evidence="18">
    <location>
        <begin position="511"/>
        <end position="531"/>
    </location>
</feature>
<dbReference type="Pfam" id="PF00689">
    <property type="entry name" value="Cation_ATPase_C"/>
    <property type="match status" value="1"/>
</dbReference>
<feature type="compositionally biased region" description="Basic and acidic residues" evidence="19">
    <location>
        <begin position="161"/>
        <end position="174"/>
    </location>
</feature>
<feature type="transmembrane region" description="Helical" evidence="18">
    <location>
        <begin position="309"/>
        <end position="328"/>
    </location>
</feature>
<dbReference type="Gene3D" id="1.20.1110.10">
    <property type="entry name" value="Calcium-transporting ATPase, transmembrane domain"/>
    <property type="match status" value="1"/>
</dbReference>
<evidence type="ECO:0000313" key="22">
    <source>
        <dbReference type="Proteomes" id="UP000813423"/>
    </source>
</evidence>
<dbReference type="PANTHER" id="PTHR24093:SF369">
    <property type="entry name" value="CALCIUM-TRANSPORTING ATPASE"/>
    <property type="match status" value="1"/>
</dbReference>
<dbReference type="SMART" id="SM00831">
    <property type="entry name" value="Cation_ATPase_N"/>
    <property type="match status" value="1"/>
</dbReference>
<comment type="caution">
    <text evidence="21">The sequence shown here is derived from an EMBL/GenBank/DDBJ whole genome shotgun (WGS) entry which is preliminary data.</text>
</comment>
<keyword evidence="11" id="KW-1278">Translocase</keyword>
<protein>
    <recommendedName>
        <fullName evidence="18">Calcium-transporting ATPase</fullName>
        <ecNumber evidence="18">7.2.2.10</ecNumber>
    </recommendedName>
</protein>
<name>A0A9P8SVC1_ASPFM</name>
<dbReference type="NCBIfam" id="TIGR01517">
    <property type="entry name" value="ATPase-IIB_Ca"/>
    <property type="match status" value="1"/>
</dbReference>
<dbReference type="GO" id="GO:0005886">
    <property type="term" value="C:plasma membrane"/>
    <property type="evidence" value="ECO:0007669"/>
    <property type="project" value="TreeGrafter"/>
</dbReference>
<keyword evidence="10" id="KW-0460">Magnesium</keyword>
<evidence type="ECO:0000256" key="8">
    <source>
        <dbReference type="ARBA" id="ARBA00022837"/>
    </source>
</evidence>
<dbReference type="SUPFAM" id="SSF81665">
    <property type="entry name" value="Calcium ATPase, transmembrane domain M"/>
    <property type="match status" value="1"/>
</dbReference>
<comment type="caution">
    <text evidence="18">Lacks conserved residue(s) required for the propagation of feature annotation.</text>
</comment>
<evidence type="ECO:0000256" key="6">
    <source>
        <dbReference type="ARBA" id="ARBA00022723"/>
    </source>
</evidence>
<evidence type="ECO:0000256" key="18">
    <source>
        <dbReference type="RuleBase" id="RU361146"/>
    </source>
</evidence>
<evidence type="ECO:0000256" key="9">
    <source>
        <dbReference type="ARBA" id="ARBA00022840"/>
    </source>
</evidence>
<evidence type="ECO:0000256" key="14">
    <source>
        <dbReference type="ARBA" id="ARBA00023136"/>
    </source>
</evidence>
<feature type="transmembrane region" description="Helical" evidence="18">
    <location>
        <begin position="1182"/>
        <end position="1204"/>
    </location>
</feature>
<keyword evidence="13 18" id="KW-0406">Ion transport</keyword>
<feature type="compositionally biased region" description="Polar residues" evidence="19">
    <location>
        <begin position="86"/>
        <end position="109"/>
    </location>
</feature>
<dbReference type="Pfam" id="PF00690">
    <property type="entry name" value="Cation_ATPase_N"/>
    <property type="match status" value="1"/>
</dbReference>
<dbReference type="InterPro" id="IPR044492">
    <property type="entry name" value="P_typ_ATPase_HD_dom"/>
</dbReference>
<evidence type="ECO:0000256" key="19">
    <source>
        <dbReference type="SAM" id="MobiDB-lite"/>
    </source>
</evidence>
<evidence type="ECO:0000256" key="5">
    <source>
        <dbReference type="ARBA" id="ARBA00022692"/>
    </source>
</evidence>
<feature type="transmembrane region" description="Helical" evidence="18">
    <location>
        <begin position="1319"/>
        <end position="1340"/>
    </location>
</feature>
<keyword evidence="2 18" id="KW-0813">Transport</keyword>
<dbReference type="Proteomes" id="UP000813423">
    <property type="component" value="Unassembled WGS sequence"/>
</dbReference>
<dbReference type="SFLD" id="SFLDF00027">
    <property type="entry name" value="p-type_atpase"/>
    <property type="match status" value="1"/>
</dbReference>
<comment type="function">
    <text evidence="17">This magnesium-dependent enzyme catalyzes the hydrolysis of ATP coupled with the transport of calcium. Transports the calcium to the vacuole and participates in the control of the cytosolic free calcium.</text>
</comment>
<reference evidence="21" key="1">
    <citation type="submission" date="2021-08" db="EMBL/GenBank/DDBJ databases">
        <title>Global Aspergillus fumigatus from environmental and clinical sources.</title>
        <authorList>
            <person name="Barber A."/>
            <person name="Sae-Ong T."/>
        </authorList>
    </citation>
    <scope>NUCLEOTIDE SEQUENCE</scope>
    <source>
        <strain evidence="21">NRZ-2016-071</strain>
    </source>
</reference>
<keyword evidence="3" id="KW-0926">Vacuole</keyword>
<dbReference type="FunFam" id="3.40.1110.10:FF:000031">
    <property type="entry name" value="Calcium-transporting ATPase"/>
    <property type="match status" value="1"/>
</dbReference>
<dbReference type="InterPro" id="IPR018303">
    <property type="entry name" value="ATPase_P-typ_P_site"/>
</dbReference>
<feature type="transmembrane region" description="Helical" evidence="18">
    <location>
        <begin position="551"/>
        <end position="578"/>
    </location>
</feature>
<dbReference type="FunFam" id="3.40.50.1000:FF:000018">
    <property type="entry name" value="Calcium-transporting ATPase"/>
    <property type="match status" value="1"/>
</dbReference>
<evidence type="ECO:0000256" key="3">
    <source>
        <dbReference type="ARBA" id="ARBA00022554"/>
    </source>
</evidence>
<feature type="compositionally biased region" description="Polar residues" evidence="19">
    <location>
        <begin position="1296"/>
        <end position="1305"/>
    </location>
</feature>
<dbReference type="GO" id="GO:0006874">
    <property type="term" value="P:intracellular calcium ion homeostasis"/>
    <property type="evidence" value="ECO:0007669"/>
    <property type="project" value="TreeGrafter"/>
</dbReference>
<keyword evidence="12 18" id="KW-1133">Transmembrane helix</keyword>
<feature type="region of interest" description="Disordered" evidence="19">
    <location>
        <begin position="1264"/>
        <end position="1321"/>
    </location>
</feature>
<dbReference type="InterPro" id="IPR004014">
    <property type="entry name" value="ATPase_P-typ_cation-transptr_N"/>
</dbReference>
<feature type="transmembrane region" description="Helical" evidence="18">
    <location>
        <begin position="340"/>
        <end position="360"/>
    </location>
</feature>
<evidence type="ECO:0000256" key="11">
    <source>
        <dbReference type="ARBA" id="ARBA00022967"/>
    </source>
</evidence>
<feature type="transmembrane region" description="Helical" evidence="18">
    <location>
        <begin position="1002"/>
        <end position="1023"/>
    </location>
</feature>
<dbReference type="PROSITE" id="PS00154">
    <property type="entry name" value="ATPASE_E1_E2"/>
    <property type="match status" value="1"/>
</dbReference>
<feature type="region of interest" description="Disordered" evidence="19">
    <location>
        <begin position="634"/>
        <end position="656"/>
    </location>
</feature>
<dbReference type="InterPro" id="IPR059000">
    <property type="entry name" value="ATPase_P-type_domA"/>
</dbReference>
<evidence type="ECO:0000256" key="13">
    <source>
        <dbReference type="ARBA" id="ARBA00023065"/>
    </source>
</evidence>
<dbReference type="InterPro" id="IPR001757">
    <property type="entry name" value="P_typ_ATPase"/>
</dbReference>
<evidence type="ECO:0000256" key="1">
    <source>
        <dbReference type="ARBA" id="ARBA00004128"/>
    </source>
</evidence>
<dbReference type="Pfam" id="PF13246">
    <property type="entry name" value="Cation_ATPase"/>
    <property type="match status" value="1"/>
</dbReference>
<dbReference type="InterPro" id="IPR023214">
    <property type="entry name" value="HAD_sf"/>
</dbReference>
<dbReference type="Gene3D" id="3.40.50.1000">
    <property type="entry name" value="HAD superfamily/HAD-like"/>
    <property type="match status" value="1"/>
</dbReference>
<dbReference type="SUPFAM" id="SSF81660">
    <property type="entry name" value="Metal cation-transporting ATPase, ATP-binding domain N"/>
    <property type="match status" value="1"/>
</dbReference>
<feature type="compositionally biased region" description="Polar residues" evidence="19">
    <location>
        <begin position="1384"/>
        <end position="1395"/>
    </location>
</feature>
<dbReference type="GO" id="GO:0046872">
    <property type="term" value="F:metal ion binding"/>
    <property type="evidence" value="ECO:0007669"/>
    <property type="project" value="UniProtKB-KW"/>
</dbReference>
<accession>A0A9P8SVC1</accession>
<dbReference type="InterPro" id="IPR006408">
    <property type="entry name" value="P-type_ATPase_IIB"/>
</dbReference>
<evidence type="ECO:0000256" key="4">
    <source>
        <dbReference type="ARBA" id="ARBA00022568"/>
    </source>
</evidence>
<keyword evidence="14 18" id="KW-0472">Membrane</keyword>
<evidence type="ECO:0000313" key="21">
    <source>
        <dbReference type="EMBL" id="KAH1910255.1"/>
    </source>
</evidence>
<feature type="compositionally biased region" description="Polar residues" evidence="19">
    <location>
        <begin position="22"/>
        <end position="65"/>
    </location>
</feature>